<name>A0ABR1CX54_NECAM</name>
<proteinExistence type="predicted"/>
<organism evidence="1 2">
    <name type="scientific">Necator americanus</name>
    <name type="common">Human hookworm</name>
    <dbReference type="NCBI Taxonomy" id="51031"/>
    <lineage>
        <taxon>Eukaryota</taxon>
        <taxon>Metazoa</taxon>
        <taxon>Ecdysozoa</taxon>
        <taxon>Nematoda</taxon>
        <taxon>Chromadorea</taxon>
        <taxon>Rhabditida</taxon>
        <taxon>Rhabditina</taxon>
        <taxon>Rhabditomorpha</taxon>
        <taxon>Strongyloidea</taxon>
        <taxon>Ancylostomatidae</taxon>
        <taxon>Bunostominae</taxon>
        <taxon>Necator</taxon>
    </lineage>
</organism>
<evidence type="ECO:0000313" key="1">
    <source>
        <dbReference type="EMBL" id="KAK6742253.1"/>
    </source>
</evidence>
<gene>
    <name evidence="1" type="primary">Necator_chrIII.g10627</name>
    <name evidence="1" type="ORF">RB195_009862</name>
</gene>
<keyword evidence="2" id="KW-1185">Reference proteome</keyword>
<accession>A0ABR1CX54</accession>
<evidence type="ECO:0000313" key="2">
    <source>
        <dbReference type="Proteomes" id="UP001303046"/>
    </source>
</evidence>
<dbReference type="Proteomes" id="UP001303046">
    <property type="component" value="Unassembled WGS sequence"/>
</dbReference>
<reference evidence="1 2" key="1">
    <citation type="submission" date="2023-08" db="EMBL/GenBank/DDBJ databases">
        <title>A Necator americanus chromosomal reference genome.</title>
        <authorList>
            <person name="Ilik V."/>
            <person name="Petrzelkova K.J."/>
            <person name="Pardy F."/>
            <person name="Fuh T."/>
            <person name="Niatou-Singa F.S."/>
            <person name="Gouil Q."/>
            <person name="Baker L."/>
            <person name="Ritchie M.E."/>
            <person name="Jex A.R."/>
            <person name="Gazzola D."/>
            <person name="Li H."/>
            <person name="Toshio Fujiwara R."/>
            <person name="Zhan B."/>
            <person name="Aroian R.V."/>
            <person name="Pafco B."/>
            <person name="Schwarz E.M."/>
        </authorList>
    </citation>
    <scope>NUCLEOTIDE SEQUENCE [LARGE SCALE GENOMIC DNA]</scope>
    <source>
        <strain evidence="1 2">Aroian</strain>
        <tissue evidence="1">Whole animal</tissue>
    </source>
</reference>
<dbReference type="EMBL" id="JAVFWL010000003">
    <property type="protein sequence ID" value="KAK6742253.1"/>
    <property type="molecule type" value="Genomic_DNA"/>
</dbReference>
<comment type="caution">
    <text evidence="1">The sequence shown here is derived from an EMBL/GenBank/DDBJ whole genome shotgun (WGS) entry which is preliminary data.</text>
</comment>
<protein>
    <submittedName>
        <fullName evidence="1">Uncharacterized protein</fullName>
    </submittedName>
</protein>
<sequence>MNKGRRFLGSTAPADILLDVDIAVLTGNNAMGSVLLDCDKALRYTATVSVVRVISQAKTFVEARKRRSDWCWNEGRLRMEYTAIMALANVPDGSRIFAKLTNTSGSSETPDVLNSTPFVWEMSRIPQKEQERSSVPLLPVLRVRNWASKITKQHTRPCESTPMPLLERKKLSRRALSAIVTEASQ</sequence>